<dbReference type="Proteomes" id="UP000465622">
    <property type="component" value="Chromosome"/>
</dbReference>
<evidence type="ECO:0008006" key="3">
    <source>
        <dbReference type="Google" id="ProtNLM"/>
    </source>
</evidence>
<proteinExistence type="predicted"/>
<keyword evidence="2" id="KW-1185">Reference proteome</keyword>
<evidence type="ECO:0000313" key="1">
    <source>
        <dbReference type="EMBL" id="BBX38032.1"/>
    </source>
</evidence>
<evidence type="ECO:0000313" key="2">
    <source>
        <dbReference type="Proteomes" id="UP000465622"/>
    </source>
</evidence>
<organism evidence="1 2">
    <name type="scientific">Mycolicibacterium mageritense</name>
    <name type="common">Mycobacterium mageritense</name>
    <dbReference type="NCBI Taxonomy" id="53462"/>
    <lineage>
        <taxon>Bacteria</taxon>
        <taxon>Bacillati</taxon>
        <taxon>Actinomycetota</taxon>
        <taxon>Actinomycetes</taxon>
        <taxon>Mycobacteriales</taxon>
        <taxon>Mycobacteriaceae</taxon>
        <taxon>Mycolicibacterium</taxon>
    </lineage>
</organism>
<reference evidence="1 2" key="1">
    <citation type="journal article" date="2019" name="Emerg. Microbes Infect.">
        <title>Comprehensive subspecies identification of 175 nontuberculous mycobacteria species based on 7547 genomic profiles.</title>
        <authorList>
            <person name="Matsumoto Y."/>
            <person name="Kinjo T."/>
            <person name="Motooka D."/>
            <person name="Nabeya D."/>
            <person name="Jung N."/>
            <person name="Uechi K."/>
            <person name="Horii T."/>
            <person name="Iida T."/>
            <person name="Fujita J."/>
            <person name="Nakamura S."/>
        </authorList>
    </citation>
    <scope>NUCLEOTIDE SEQUENCE [LARGE SCALE GENOMIC DNA]</scope>
    <source>
        <strain evidence="1 2">JCM 12375</strain>
    </source>
</reference>
<dbReference type="EMBL" id="AP022567">
    <property type="protein sequence ID" value="BBX38032.1"/>
    <property type="molecule type" value="Genomic_DNA"/>
</dbReference>
<gene>
    <name evidence="1" type="ORF">MMAGJ_73140</name>
</gene>
<protein>
    <recommendedName>
        <fullName evidence="3">HNH endonuclease</fullName>
    </recommendedName>
</protein>
<name>A0ABM8HLH9_MYCME</name>
<accession>A0ABM8HLH9</accession>
<sequence length="122" mass="14322">MWVRCNNRRGDVVVRHGYRCHRTGGVTCDLPQWPVDKHHLDTGCHYRPAIALWERIYRGSYMAPPSRQPYRRAWFAAERAAQRRIARSLIRDANSGDGEVDEDVIDHRKAGRYRLYGGGWWD</sequence>